<dbReference type="Proteomes" id="UP000292082">
    <property type="component" value="Unassembled WGS sequence"/>
</dbReference>
<dbReference type="AlphaFoldDB" id="A0A4Q9PAR6"/>
<feature type="region of interest" description="Disordered" evidence="1">
    <location>
        <begin position="73"/>
        <end position="94"/>
    </location>
</feature>
<keyword evidence="3" id="KW-1185">Reference proteome</keyword>
<evidence type="ECO:0000313" key="3">
    <source>
        <dbReference type="Proteomes" id="UP000292082"/>
    </source>
</evidence>
<dbReference type="EMBL" id="ML145287">
    <property type="protein sequence ID" value="TBU51764.1"/>
    <property type="molecule type" value="Genomic_DNA"/>
</dbReference>
<evidence type="ECO:0000256" key="1">
    <source>
        <dbReference type="SAM" id="MobiDB-lite"/>
    </source>
</evidence>
<protein>
    <submittedName>
        <fullName evidence="2">Uncharacterized protein</fullName>
    </submittedName>
</protein>
<reference evidence="2 3" key="1">
    <citation type="submission" date="2019-01" db="EMBL/GenBank/DDBJ databases">
        <title>Draft genome sequences of three monokaryotic isolates of the white-rot basidiomycete fungus Dichomitus squalens.</title>
        <authorList>
            <consortium name="DOE Joint Genome Institute"/>
            <person name="Lopez S.C."/>
            <person name="Andreopoulos B."/>
            <person name="Pangilinan J."/>
            <person name="Lipzen A."/>
            <person name="Riley R."/>
            <person name="Ahrendt S."/>
            <person name="Ng V."/>
            <person name="Barry K."/>
            <person name="Daum C."/>
            <person name="Grigoriev I.V."/>
            <person name="Hilden K.S."/>
            <person name="Makela M.R."/>
            <person name="de Vries R.P."/>
        </authorList>
    </citation>
    <scope>NUCLEOTIDE SEQUENCE [LARGE SCALE GENOMIC DNA]</scope>
    <source>
        <strain evidence="2 3">CBS 464.89</strain>
    </source>
</reference>
<evidence type="ECO:0000313" key="2">
    <source>
        <dbReference type="EMBL" id="TBU51764.1"/>
    </source>
</evidence>
<name>A0A4Q9PAR6_9APHY</name>
<organism evidence="2 3">
    <name type="scientific">Dichomitus squalens</name>
    <dbReference type="NCBI Taxonomy" id="114155"/>
    <lineage>
        <taxon>Eukaryota</taxon>
        <taxon>Fungi</taxon>
        <taxon>Dikarya</taxon>
        <taxon>Basidiomycota</taxon>
        <taxon>Agaricomycotina</taxon>
        <taxon>Agaricomycetes</taxon>
        <taxon>Polyporales</taxon>
        <taxon>Polyporaceae</taxon>
        <taxon>Dichomitus</taxon>
    </lineage>
</organism>
<gene>
    <name evidence="2" type="ORF">BD310DRAFT_315575</name>
</gene>
<feature type="region of interest" description="Disordered" evidence="1">
    <location>
        <begin position="122"/>
        <end position="195"/>
    </location>
</feature>
<accession>A0A4Q9PAR6</accession>
<proteinExistence type="predicted"/>
<sequence length="226" mass="25101">MKQGGRFRRYTRLSHEFSLPRAHTAIVRIWAPHEHSPGLTPGDIRMLRIHPHASALLLLYVWRPQSIPWRAQDEHTSSSCACGGKSHRIKRHPPCRSLAHRSRSYALRTYCPHCHLMSLPPSHSDSKAPLGKGASAGLDRRPTPPGAVKSPPSAIEPPSPTMKSTPSTVGSLSDTAKPPAHESILDDDDDTIDEKFKERTHDGKLIELEASPVSLIVTHRHKKKHV</sequence>
<feature type="compositionally biased region" description="Basic residues" evidence="1">
    <location>
        <begin position="85"/>
        <end position="94"/>
    </location>
</feature>